<dbReference type="EMBL" id="JAVRRD010000001">
    <property type="protein sequence ID" value="KAK5064422.1"/>
    <property type="molecule type" value="Genomic_DNA"/>
</dbReference>
<dbReference type="RefSeq" id="XP_064711746.1">
    <property type="nucleotide sequence ID" value="XM_064843886.1"/>
</dbReference>
<feature type="transmembrane region" description="Helical" evidence="5">
    <location>
        <begin position="406"/>
        <end position="431"/>
    </location>
</feature>
<evidence type="ECO:0000256" key="2">
    <source>
        <dbReference type="ARBA" id="ARBA00022692"/>
    </source>
</evidence>
<accession>A0AAV9NQG0</accession>
<dbReference type="AlphaFoldDB" id="A0AAV9NQG0"/>
<evidence type="ECO:0000313" key="7">
    <source>
        <dbReference type="EMBL" id="KAK5064422.1"/>
    </source>
</evidence>
<dbReference type="PANTHER" id="PTHR43341:SF39">
    <property type="entry name" value="AMINO ACID TRANSPORTER (EUROFUNG)-RELATED"/>
    <property type="match status" value="1"/>
</dbReference>
<evidence type="ECO:0000256" key="1">
    <source>
        <dbReference type="ARBA" id="ARBA00004141"/>
    </source>
</evidence>
<dbReference type="Gene3D" id="1.20.1740.10">
    <property type="entry name" value="Amino acid/polyamine transporter I"/>
    <property type="match status" value="1"/>
</dbReference>
<evidence type="ECO:0000259" key="6">
    <source>
        <dbReference type="Pfam" id="PF00324"/>
    </source>
</evidence>
<dbReference type="GO" id="GO:0015171">
    <property type="term" value="F:amino acid transmembrane transporter activity"/>
    <property type="evidence" value="ECO:0007669"/>
    <property type="project" value="TreeGrafter"/>
</dbReference>
<dbReference type="GO" id="GO:0016020">
    <property type="term" value="C:membrane"/>
    <property type="evidence" value="ECO:0007669"/>
    <property type="project" value="UniProtKB-SubCell"/>
</dbReference>
<feature type="domain" description="Amino acid permease/ SLC12A" evidence="6">
    <location>
        <begin position="55"/>
        <end position="99"/>
    </location>
</feature>
<feature type="transmembrane region" description="Helical" evidence="5">
    <location>
        <begin position="83"/>
        <end position="102"/>
    </location>
</feature>
<organism evidence="7 8">
    <name type="scientific">Exophiala bonariae</name>
    <dbReference type="NCBI Taxonomy" id="1690606"/>
    <lineage>
        <taxon>Eukaryota</taxon>
        <taxon>Fungi</taxon>
        <taxon>Dikarya</taxon>
        <taxon>Ascomycota</taxon>
        <taxon>Pezizomycotina</taxon>
        <taxon>Eurotiomycetes</taxon>
        <taxon>Chaetothyriomycetidae</taxon>
        <taxon>Chaetothyriales</taxon>
        <taxon>Herpotrichiellaceae</taxon>
        <taxon>Exophiala</taxon>
    </lineage>
</organism>
<name>A0AAV9NQG0_9EURO</name>
<feature type="transmembrane region" description="Helical" evidence="5">
    <location>
        <begin position="379"/>
        <end position="400"/>
    </location>
</feature>
<dbReference type="PANTHER" id="PTHR43341">
    <property type="entry name" value="AMINO ACID PERMEASE"/>
    <property type="match status" value="1"/>
</dbReference>
<keyword evidence="2 5" id="KW-0812">Transmembrane</keyword>
<feature type="transmembrane region" description="Helical" evidence="5">
    <location>
        <begin position="480"/>
        <end position="498"/>
    </location>
</feature>
<evidence type="ECO:0000256" key="5">
    <source>
        <dbReference type="SAM" id="Phobius"/>
    </source>
</evidence>
<feature type="transmembrane region" description="Helical" evidence="5">
    <location>
        <begin position="300"/>
        <end position="321"/>
    </location>
</feature>
<comment type="caution">
    <text evidence="7">The sequence shown here is derived from an EMBL/GenBank/DDBJ whole genome shotgun (WGS) entry which is preliminary data.</text>
</comment>
<keyword evidence="4 5" id="KW-0472">Membrane</keyword>
<feature type="transmembrane region" description="Helical" evidence="5">
    <location>
        <begin position="153"/>
        <end position="175"/>
    </location>
</feature>
<reference evidence="7 8" key="1">
    <citation type="submission" date="2023-08" db="EMBL/GenBank/DDBJ databases">
        <title>Black Yeasts Isolated from many extreme environments.</title>
        <authorList>
            <person name="Coleine C."/>
            <person name="Stajich J.E."/>
            <person name="Selbmann L."/>
        </authorList>
    </citation>
    <scope>NUCLEOTIDE SEQUENCE [LARGE SCALE GENOMIC DNA]</scope>
    <source>
        <strain evidence="7 8">CCFEE 5792</strain>
    </source>
</reference>
<dbReference type="InterPro" id="IPR004841">
    <property type="entry name" value="AA-permease/SLC12A_dom"/>
</dbReference>
<sequence length="543" mass="59217">MSGKTTPDLEQVSVIETTRPVESTTINIQEATEIYGNAEIAESYGYVARGLKARHVQFMGLGGSIGTALFLGIGRALAATGPLSMFLGFLITGAAIWGMVSFKPHEEESVNLISPQMQCLGEMTTWLPVSGALPVFASRYVDKALGFAVGWNVAVWISIIIAILILLNVLAVSIYGEAEFWFASLKLITIVGLLILALIIDLGGAPSHDRIGFRYWKNPGAMNTFIVDGNTGRFLGVVFAMIMAAYTYAGVESVVVAAGEAENPRKNLPKAVRRVFWRLLFFYIFGSLAVGVLVPYNDTALLIALATSAPGAASSPWVIAIKRAGIPVLPSIINAVILSSACSAGNAFLYNGSRYLMSLAQLGLAPSVFMRCSKRGIPYYSVGLTALFAPLTYLSCATGPAKVFIWLANLGTLVALTSWMAICVTYIRFYAALKVQGVDRSHLPFRSPFQPYLAWSTLTFFSILTIFNGFYSFMPWNVETFLTTYIGIPIFISLLVFWKVFKKTKIVDPAEADLWTGKAAIDAEVWPQSEPQNFLEKVWAWIV</sequence>
<evidence type="ECO:0000256" key="4">
    <source>
        <dbReference type="ARBA" id="ARBA00023136"/>
    </source>
</evidence>
<dbReference type="PIRSF" id="PIRSF006060">
    <property type="entry name" value="AA_transporter"/>
    <property type="match status" value="1"/>
</dbReference>
<dbReference type="InterPro" id="IPR050524">
    <property type="entry name" value="APC_YAT"/>
</dbReference>
<dbReference type="GeneID" id="89968477"/>
<protein>
    <recommendedName>
        <fullName evidence="6">Amino acid permease/ SLC12A domain-containing protein</fullName>
    </recommendedName>
</protein>
<feature type="transmembrane region" description="Helical" evidence="5">
    <location>
        <begin position="58"/>
        <end position="77"/>
    </location>
</feature>
<comment type="subcellular location">
    <subcellularLocation>
        <location evidence="1">Membrane</location>
        <topology evidence="1">Multi-pass membrane protein</topology>
    </subcellularLocation>
</comment>
<feature type="transmembrane region" description="Helical" evidence="5">
    <location>
        <begin position="452"/>
        <end position="474"/>
    </location>
</feature>
<keyword evidence="3 5" id="KW-1133">Transmembrane helix</keyword>
<evidence type="ECO:0000313" key="8">
    <source>
        <dbReference type="Proteomes" id="UP001358417"/>
    </source>
</evidence>
<feature type="transmembrane region" description="Helical" evidence="5">
    <location>
        <begin position="187"/>
        <end position="205"/>
    </location>
</feature>
<keyword evidence="8" id="KW-1185">Reference proteome</keyword>
<feature type="transmembrane region" description="Helical" evidence="5">
    <location>
        <begin position="275"/>
        <end position="294"/>
    </location>
</feature>
<proteinExistence type="predicted"/>
<gene>
    <name evidence="7" type="ORF">LTR84_000255</name>
</gene>
<feature type="domain" description="Amino acid permease/ SLC12A" evidence="6">
    <location>
        <begin position="154"/>
        <end position="506"/>
    </location>
</feature>
<feature type="transmembrane region" description="Helical" evidence="5">
    <location>
        <begin position="328"/>
        <end position="349"/>
    </location>
</feature>
<evidence type="ECO:0000256" key="3">
    <source>
        <dbReference type="ARBA" id="ARBA00022989"/>
    </source>
</evidence>
<dbReference type="Pfam" id="PF00324">
    <property type="entry name" value="AA_permease"/>
    <property type="match status" value="2"/>
</dbReference>
<feature type="transmembrane region" description="Helical" evidence="5">
    <location>
        <begin position="234"/>
        <end position="255"/>
    </location>
</feature>
<dbReference type="Proteomes" id="UP001358417">
    <property type="component" value="Unassembled WGS sequence"/>
</dbReference>